<dbReference type="InterPro" id="IPR050194">
    <property type="entry name" value="Glycosyltransferase_grp1"/>
</dbReference>
<dbReference type="Proteomes" id="UP001596004">
    <property type="component" value="Unassembled WGS sequence"/>
</dbReference>
<dbReference type="RefSeq" id="WP_380843885.1">
    <property type="nucleotide sequence ID" value="NZ_JBHSFP010000018.1"/>
</dbReference>
<proteinExistence type="predicted"/>
<dbReference type="Pfam" id="PF13439">
    <property type="entry name" value="Glyco_transf_4"/>
    <property type="match status" value="1"/>
</dbReference>
<feature type="domain" description="Glycosyltransferase subfamily 4-like N-terminal" evidence="4">
    <location>
        <begin position="22"/>
        <end position="196"/>
    </location>
</feature>
<dbReference type="GO" id="GO:0016757">
    <property type="term" value="F:glycosyltransferase activity"/>
    <property type="evidence" value="ECO:0007669"/>
    <property type="project" value="UniProtKB-KW"/>
</dbReference>
<evidence type="ECO:0000259" key="4">
    <source>
        <dbReference type="Pfam" id="PF13439"/>
    </source>
</evidence>
<keyword evidence="2 5" id="KW-0808">Transferase</keyword>
<evidence type="ECO:0000313" key="6">
    <source>
        <dbReference type="Proteomes" id="UP001596004"/>
    </source>
</evidence>
<dbReference type="EMBL" id="JBHSFP010000018">
    <property type="protein sequence ID" value="MFC4533951.1"/>
    <property type="molecule type" value="Genomic_DNA"/>
</dbReference>
<evidence type="ECO:0000256" key="2">
    <source>
        <dbReference type="ARBA" id="ARBA00022679"/>
    </source>
</evidence>
<dbReference type="InterPro" id="IPR001296">
    <property type="entry name" value="Glyco_trans_1"/>
</dbReference>
<accession>A0ABV9CL25</accession>
<dbReference type="InterPro" id="IPR028098">
    <property type="entry name" value="Glyco_trans_4-like_N"/>
</dbReference>
<keyword evidence="1 5" id="KW-0328">Glycosyltransferase</keyword>
<gene>
    <name evidence="5" type="ORF">ACFO60_24580</name>
</gene>
<dbReference type="SUPFAM" id="SSF53756">
    <property type="entry name" value="UDP-Glycosyltransferase/glycogen phosphorylase"/>
    <property type="match status" value="1"/>
</dbReference>
<keyword evidence="6" id="KW-1185">Reference proteome</keyword>
<sequence>MRIALVSEHANPLAAVGGVDTGGQNVHVAGLSAALAALGHEVTVYTRRAAGEEPPVVRMAPGVTVEHVPAGPPEPLPKDELLPYMPAFAAHLARRWRAVRPDVAHAHFWMSGLATLAAAEELRIPVVQTFHALGTVKQRWQGTADTSPPGRVAVERDIGRRAAAVIATCTDEVKELAAMDVPVERITVVPCGVDLDLFHPGPLDVPVLHHAGGDGRTGADGVARILSIGRLVPRKGVETIIEALAHVPGAHLTIAGGDPADEEFARLSRLAAASGLAERVRLVGSVARADVPALIRSARLVVTVPWYEPFGMVPVEAMACGVPVVASAVGGHLDTVSGCGVLTPPRRPRALARVLRDLLARPDLRASLAAAGLLRARSRYGWQKVAARTESVYRTMTGDHVDRLVAAGG</sequence>
<dbReference type="PANTHER" id="PTHR45947">
    <property type="entry name" value="SULFOQUINOVOSYL TRANSFERASE SQD2"/>
    <property type="match status" value="1"/>
</dbReference>
<name>A0ABV9CL25_9ACTN</name>
<evidence type="ECO:0000313" key="5">
    <source>
        <dbReference type="EMBL" id="MFC4533951.1"/>
    </source>
</evidence>
<protein>
    <submittedName>
        <fullName evidence="5">Glycosyltransferase</fullName>
        <ecNumber evidence="5">2.4.-.-</ecNumber>
    </submittedName>
</protein>
<evidence type="ECO:0000259" key="3">
    <source>
        <dbReference type="Pfam" id="PF00534"/>
    </source>
</evidence>
<comment type="caution">
    <text evidence="5">The sequence shown here is derived from an EMBL/GenBank/DDBJ whole genome shotgun (WGS) entry which is preliminary data.</text>
</comment>
<dbReference type="EC" id="2.4.-.-" evidence="5"/>
<reference evidence="6" key="1">
    <citation type="journal article" date="2019" name="Int. J. Syst. Evol. Microbiol.">
        <title>The Global Catalogue of Microorganisms (GCM) 10K type strain sequencing project: providing services to taxonomists for standard genome sequencing and annotation.</title>
        <authorList>
            <consortium name="The Broad Institute Genomics Platform"/>
            <consortium name="The Broad Institute Genome Sequencing Center for Infectious Disease"/>
            <person name="Wu L."/>
            <person name="Ma J."/>
        </authorList>
    </citation>
    <scope>NUCLEOTIDE SEQUENCE [LARGE SCALE GENOMIC DNA]</scope>
    <source>
        <strain evidence="6">CGMCC 4.7132</strain>
    </source>
</reference>
<dbReference type="Gene3D" id="3.40.50.2000">
    <property type="entry name" value="Glycogen Phosphorylase B"/>
    <property type="match status" value="2"/>
</dbReference>
<feature type="domain" description="Glycosyl transferase family 1" evidence="3">
    <location>
        <begin position="224"/>
        <end position="372"/>
    </location>
</feature>
<dbReference type="PANTHER" id="PTHR45947:SF3">
    <property type="entry name" value="SULFOQUINOVOSYL TRANSFERASE SQD2"/>
    <property type="match status" value="1"/>
</dbReference>
<dbReference type="Pfam" id="PF00534">
    <property type="entry name" value="Glycos_transf_1"/>
    <property type="match status" value="1"/>
</dbReference>
<organism evidence="5 6">
    <name type="scientific">Sphaerisporangium dianthi</name>
    <dbReference type="NCBI Taxonomy" id="1436120"/>
    <lineage>
        <taxon>Bacteria</taxon>
        <taxon>Bacillati</taxon>
        <taxon>Actinomycetota</taxon>
        <taxon>Actinomycetes</taxon>
        <taxon>Streptosporangiales</taxon>
        <taxon>Streptosporangiaceae</taxon>
        <taxon>Sphaerisporangium</taxon>
    </lineage>
</organism>
<evidence type="ECO:0000256" key="1">
    <source>
        <dbReference type="ARBA" id="ARBA00022676"/>
    </source>
</evidence>